<organism evidence="2 3">
    <name type="scientific">Parnassius mnemosyne</name>
    <name type="common">clouded apollo</name>
    <dbReference type="NCBI Taxonomy" id="213953"/>
    <lineage>
        <taxon>Eukaryota</taxon>
        <taxon>Metazoa</taxon>
        <taxon>Ecdysozoa</taxon>
        <taxon>Arthropoda</taxon>
        <taxon>Hexapoda</taxon>
        <taxon>Insecta</taxon>
        <taxon>Pterygota</taxon>
        <taxon>Neoptera</taxon>
        <taxon>Endopterygota</taxon>
        <taxon>Lepidoptera</taxon>
        <taxon>Glossata</taxon>
        <taxon>Ditrysia</taxon>
        <taxon>Papilionoidea</taxon>
        <taxon>Papilionidae</taxon>
        <taxon>Parnassiinae</taxon>
        <taxon>Parnassini</taxon>
        <taxon>Parnassius</taxon>
        <taxon>Driopa</taxon>
    </lineage>
</organism>
<name>A0AAV1LLI7_9NEOP</name>
<sequence length="94" mass="10741">MHKLIILTFVCLFVASLARSAPSTEEALDNGDWFLKPKDVGTKTENNPNVRNLHRAKRSFYFRGYWTCPIGYIRSPAFTCVTCENYKMITGKSC</sequence>
<proteinExistence type="predicted"/>
<evidence type="ECO:0000313" key="3">
    <source>
        <dbReference type="Proteomes" id="UP001314205"/>
    </source>
</evidence>
<feature type="chain" id="PRO_5043774172" evidence="1">
    <location>
        <begin position="21"/>
        <end position="94"/>
    </location>
</feature>
<dbReference type="Proteomes" id="UP001314205">
    <property type="component" value="Unassembled WGS sequence"/>
</dbReference>
<evidence type="ECO:0000256" key="1">
    <source>
        <dbReference type="SAM" id="SignalP"/>
    </source>
</evidence>
<gene>
    <name evidence="2" type="ORF">PARMNEM_LOCUS14471</name>
</gene>
<keyword evidence="3" id="KW-1185">Reference proteome</keyword>
<dbReference type="AlphaFoldDB" id="A0AAV1LLI7"/>
<reference evidence="2 3" key="1">
    <citation type="submission" date="2023-11" db="EMBL/GenBank/DDBJ databases">
        <authorList>
            <person name="Hedman E."/>
            <person name="Englund M."/>
            <person name="Stromberg M."/>
            <person name="Nyberg Akerstrom W."/>
            <person name="Nylinder S."/>
            <person name="Jareborg N."/>
            <person name="Kallberg Y."/>
            <person name="Kronander E."/>
        </authorList>
    </citation>
    <scope>NUCLEOTIDE SEQUENCE [LARGE SCALE GENOMIC DNA]</scope>
</reference>
<protein>
    <submittedName>
        <fullName evidence="2">Uncharacterized protein</fullName>
    </submittedName>
</protein>
<evidence type="ECO:0000313" key="2">
    <source>
        <dbReference type="EMBL" id="CAK1594909.1"/>
    </source>
</evidence>
<keyword evidence="1" id="KW-0732">Signal</keyword>
<comment type="caution">
    <text evidence="2">The sequence shown here is derived from an EMBL/GenBank/DDBJ whole genome shotgun (WGS) entry which is preliminary data.</text>
</comment>
<accession>A0AAV1LLI7</accession>
<dbReference type="EMBL" id="CAVLGL010000091">
    <property type="protein sequence ID" value="CAK1594909.1"/>
    <property type="molecule type" value="Genomic_DNA"/>
</dbReference>
<feature type="signal peptide" evidence="1">
    <location>
        <begin position="1"/>
        <end position="20"/>
    </location>
</feature>